<feature type="domain" description="WD repeat-containing protein 75 second beta-propeller" evidence="10">
    <location>
        <begin position="423"/>
        <end position="672"/>
    </location>
</feature>
<keyword evidence="5" id="KW-0677">Repeat</keyword>
<dbReference type="SUPFAM" id="SSF50998">
    <property type="entry name" value="Quinoprotein alcohol dehydrogenase-like"/>
    <property type="match status" value="1"/>
</dbReference>
<evidence type="ECO:0000256" key="4">
    <source>
        <dbReference type="ARBA" id="ARBA00022574"/>
    </source>
</evidence>
<gene>
    <name evidence="11" type="ORF">MGL_2267</name>
</gene>
<keyword evidence="12" id="KW-1185">Reference proteome</keyword>
<dbReference type="Pfam" id="PF23769">
    <property type="entry name" value="Beta-prop_WDR75_2nd"/>
    <property type="match status" value="1"/>
</dbReference>
<evidence type="ECO:0000256" key="6">
    <source>
        <dbReference type="ARBA" id="ARBA00023163"/>
    </source>
</evidence>
<dbReference type="InterPro" id="IPR053826">
    <property type="entry name" value="WDR75"/>
</dbReference>
<feature type="compositionally biased region" description="Basic and acidic residues" evidence="9">
    <location>
        <begin position="1"/>
        <end position="10"/>
    </location>
</feature>
<dbReference type="GO" id="GO:2000234">
    <property type="term" value="P:positive regulation of rRNA processing"/>
    <property type="evidence" value="ECO:0007669"/>
    <property type="project" value="TreeGrafter"/>
</dbReference>
<comment type="subcellular location">
    <subcellularLocation>
        <location evidence="1">Nucleus</location>
        <location evidence="1">Nucleolus</location>
    </subcellularLocation>
</comment>
<feature type="region of interest" description="Disordered" evidence="9">
    <location>
        <begin position="1"/>
        <end position="26"/>
    </location>
</feature>
<dbReference type="Gene3D" id="2.130.10.10">
    <property type="entry name" value="YVTN repeat-like/Quinoprotein amine dehydrogenase"/>
    <property type="match status" value="3"/>
</dbReference>
<dbReference type="KEGG" id="mgl:MGL_2267"/>
<evidence type="ECO:0000256" key="8">
    <source>
        <dbReference type="PROSITE-ProRule" id="PRU00221"/>
    </source>
</evidence>
<dbReference type="GO" id="GO:0006364">
    <property type="term" value="P:rRNA processing"/>
    <property type="evidence" value="ECO:0007669"/>
    <property type="project" value="UniProtKB-KW"/>
</dbReference>
<keyword evidence="2" id="KW-0690">Ribosome biogenesis</keyword>
<keyword evidence="7" id="KW-0539">Nucleus</keyword>
<feature type="compositionally biased region" description="Low complexity" evidence="9">
    <location>
        <begin position="935"/>
        <end position="945"/>
    </location>
</feature>
<dbReference type="OrthoDB" id="4096at2759"/>
<dbReference type="SMART" id="SM00320">
    <property type="entry name" value="WD40"/>
    <property type="match status" value="6"/>
</dbReference>
<organism evidence="11 12">
    <name type="scientific">Malassezia globosa (strain ATCC MYA-4612 / CBS 7966)</name>
    <name type="common">Dandruff-associated fungus</name>
    <dbReference type="NCBI Taxonomy" id="425265"/>
    <lineage>
        <taxon>Eukaryota</taxon>
        <taxon>Fungi</taxon>
        <taxon>Dikarya</taxon>
        <taxon>Basidiomycota</taxon>
        <taxon>Ustilaginomycotina</taxon>
        <taxon>Malasseziomycetes</taxon>
        <taxon>Malasseziales</taxon>
        <taxon>Malasseziaceae</taxon>
        <taxon>Malassezia</taxon>
    </lineage>
</organism>
<feature type="region of interest" description="Disordered" evidence="9">
    <location>
        <begin position="935"/>
        <end position="966"/>
    </location>
</feature>
<dbReference type="InParanoid" id="A8Q2Y1"/>
<dbReference type="InterPro" id="IPR001680">
    <property type="entry name" value="WD40_rpt"/>
</dbReference>
<dbReference type="FunCoup" id="A8Q2Y1">
    <property type="interactions" value="480"/>
</dbReference>
<evidence type="ECO:0000313" key="12">
    <source>
        <dbReference type="Proteomes" id="UP000008837"/>
    </source>
</evidence>
<dbReference type="GO" id="GO:0003723">
    <property type="term" value="F:RNA binding"/>
    <property type="evidence" value="ECO:0007669"/>
    <property type="project" value="InterPro"/>
</dbReference>
<name>A8Q2Y1_MALGO</name>
<dbReference type="AlphaFoldDB" id="A8Q2Y1"/>
<keyword evidence="3" id="KW-0698">rRNA processing</keyword>
<accession>A8Q2Y1</accession>
<sequence>MTVPAQKERGSVVSVRASKSKANEGNESMDIPWISLQEDAVSHIPPVLTRDGSYLFLVQDSSVLIVSRITNRVVATLSDATMSEELRHTAPITGMMLSLFNPLQLITCSLDGTVKVWDYLESQLHDNVHVGHPIVSMSASSHWRNRLFVAVSKHGQQAAGPSSDSKTKEASSTIYSVQLGRGLSRAHKAAKIVRLGKMRPVSHLALSPDGRWLVATSSAKLHVLDLNDTGAGFTKYSTESRFTSLAFHPSKDLVQFATGEMNGKIKLWHCLEPPATTSAKLVPSMVSSGSLEPISPTTTLHWHAHAVAALQYTPDGAQLLSGGEEGVLVLWKLLSGTAAGSDGREFVPRLGASIMSLAVASGYENSEQEYVAHLADGSVVFIASLSLKPTRVFSTIKCDATRALLPLHERAKLPQPLALDRAAGHLVLLAGHPSTVQFVDVATRTHIRDMEIVPSNRVSRPEEALLSPPSVYAVAFSDPGRDALHAEWMATVDGRDGGSFTSEFSLKLWQWEPRSKTYVLNTRIDHPHEKSVSSIGFSPCLSDNDPLQAFLLVTAGGDGQVKTWRLALRSLKGARSEHFWVCRSSFGYRESVPHHVSWAPDGSLFAVAQGLFVTIWDPQTLVMQARLATPEIKDVRTCDFVGRKGRFLAVTGSPSRFVIWDLISQSVVYSASGSFYAQVKHGDRVLALRSTHAGTAIDLVCPRDRRIVRTYMVPFLLHDAPVNASRSSSLDDLALYGARQHGALVGIGAAVAAVATQSRSHAAMSLHSVALSDARSTLFDELFGVADSEKKKTESVLVSDAQYKQQLASDAPASAVLELFATPPHLLPPMSTLLDPFVDALFPPRSSTSAEVTSEAVAPHLTGGSSIALGTAPSSAADHAHPTDASFAIGSDVVPDGHEVPTRLDALDHVAQARDMDISHLTAVFDQLMSTATSATTVPVSSLPSRAPKSGTGASGKRRTSRSVSS</sequence>
<dbReference type="SUPFAM" id="SSF50978">
    <property type="entry name" value="WD40 repeat-like"/>
    <property type="match status" value="2"/>
</dbReference>
<keyword evidence="4 8" id="KW-0853">WD repeat</keyword>
<comment type="caution">
    <text evidence="11">The sequence shown here is derived from an EMBL/GenBank/DDBJ whole genome shotgun (WGS) entry which is preliminary data.</text>
</comment>
<protein>
    <recommendedName>
        <fullName evidence="10">WD repeat-containing protein 75 second beta-propeller domain-containing protein</fullName>
    </recommendedName>
</protein>
<dbReference type="GeneID" id="5854778"/>
<feature type="repeat" description="WD" evidence="8">
    <location>
        <begin position="300"/>
        <end position="341"/>
    </location>
</feature>
<evidence type="ECO:0000256" key="5">
    <source>
        <dbReference type="ARBA" id="ARBA00022737"/>
    </source>
</evidence>
<dbReference type="PROSITE" id="PS50294">
    <property type="entry name" value="WD_REPEATS_REGION"/>
    <property type="match status" value="1"/>
</dbReference>
<dbReference type="RefSeq" id="XP_001730471.1">
    <property type="nucleotide sequence ID" value="XM_001730419.1"/>
</dbReference>
<dbReference type="InterPro" id="IPR057644">
    <property type="entry name" value="Beta-prop_WDR75_2nd"/>
</dbReference>
<evidence type="ECO:0000256" key="9">
    <source>
        <dbReference type="SAM" id="MobiDB-lite"/>
    </source>
</evidence>
<evidence type="ECO:0000256" key="7">
    <source>
        <dbReference type="ARBA" id="ARBA00023242"/>
    </source>
</evidence>
<dbReference type="InterPro" id="IPR011047">
    <property type="entry name" value="Quinoprotein_ADH-like_sf"/>
</dbReference>
<evidence type="ECO:0000256" key="2">
    <source>
        <dbReference type="ARBA" id="ARBA00022517"/>
    </source>
</evidence>
<reference evidence="11 12" key="1">
    <citation type="journal article" date="2007" name="Proc. Natl. Acad. Sci. U.S.A.">
        <title>Dandruff-associated Malassezia genomes reveal convergent and divergent virulence traits shared with plant and human fungal pathogens.</title>
        <authorList>
            <person name="Xu J."/>
            <person name="Saunders C.W."/>
            <person name="Hu P."/>
            <person name="Grant R.A."/>
            <person name="Boekhout T."/>
            <person name="Kuramae E.E."/>
            <person name="Kronstad J.W."/>
            <person name="Deangelis Y.M."/>
            <person name="Reeder N.L."/>
            <person name="Johnstone K.R."/>
            <person name="Leland M."/>
            <person name="Fieno A.M."/>
            <person name="Begley W.M."/>
            <person name="Sun Y."/>
            <person name="Lacey M.P."/>
            <person name="Chaudhary T."/>
            <person name="Keough T."/>
            <person name="Chu L."/>
            <person name="Sears R."/>
            <person name="Yuan B."/>
            <person name="Dawson T.L.Jr."/>
        </authorList>
    </citation>
    <scope>NUCLEOTIDE SEQUENCE [LARGE SCALE GENOMIC DNA]</scope>
    <source>
        <strain evidence="12">ATCC MYA-4612 / CBS 7966</strain>
    </source>
</reference>
<keyword evidence="6" id="KW-0804">Transcription</keyword>
<evidence type="ECO:0000313" key="11">
    <source>
        <dbReference type="EMBL" id="EDP43257.1"/>
    </source>
</evidence>
<feature type="compositionally biased region" description="Basic residues" evidence="9">
    <location>
        <begin position="956"/>
        <end position="966"/>
    </location>
</feature>
<feature type="repeat" description="WD" evidence="8">
    <location>
        <begin position="105"/>
        <end position="118"/>
    </location>
</feature>
<dbReference type="VEuPathDB" id="FungiDB:MGL_2267"/>
<dbReference type="InterPro" id="IPR036322">
    <property type="entry name" value="WD40_repeat_dom_sf"/>
</dbReference>
<dbReference type="PANTHER" id="PTHR44215:SF1">
    <property type="entry name" value="WD REPEAT-CONTAINING PROTEIN 75"/>
    <property type="match status" value="1"/>
</dbReference>
<dbReference type="OMA" id="TRIDGPH"/>
<evidence type="ECO:0000256" key="3">
    <source>
        <dbReference type="ARBA" id="ARBA00022552"/>
    </source>
</evidence>
<dbReference type="Pfam" id="PF23869">
    <property type="entry name" value="Beta-prop_WDR75_1st"/>
    <property type="match status" value="2"/>
</dbReference>
<evidence type="ECO:0000259" key="10">
    <source>
        <dbReference type="Pfam" id="PF23769"/>
    </source>
</evidence>
<evidence type="ECO:0000256" key="1">
    <source>
        <dbReference type="ARBA" id="ARBA00004604"/>
    </source>
</evidence>
<dbReference type="InterPro" id="IPR015943">
    <property type="entry name" value="WD40/YVTN_repeat-like_dom_sf"/>
</dbReference>
<dbReference type="PROSITE" id="PS50082">
    <property type="entry name" value="WD_REPEATS_2"/>
    <property type="match status" value="2"/>
</dbReference>
<dbReference type="GO" id="GO:0045943">
    <property type="term" value="P:positive regulation of transcription by RNA polymerase I"/>
    <property type="evidence" value="ECO:0007669"/>
    <property type="project" value="InterPro"/>
</dbReference>
<dbReference type="EMBL" id="AAYY01000008">
    <property type="protein sequence ID" value="EDP43257.1"/>
    <property type="molecule type" value="Genomic_DNA"/>
</dbReference>
<proteinExistence type="predicted"/>
<dbReference type="Proteomes" id="UP000008837">
    <property type="component" value="Unassembled WGS sequence"/>
</dbReference>
<dbReference type="STRING" id="425265.A8Q2Y1"/>
<dbReference type="GO" id="GO:0032040">
    <property type="term" value="C:small-subunit processome"/>
    <property type="evidence" value="ECO:0007669"/>
    <property type="project" value="InterPro"/>
</dbReference>
<dbReference type="PANTHER" id="PTHR44215">
    <property type="entry name" value="WD REPEAT-CONTAINING PROTEIN 75"/>
    <property type="match status" value="1"/>
</dbReference>